<dbReference type="SMART" id="SM00860">
    <property type="entry name" value="SMI1_KNR4"/>
    <property type="match status" value="1"/>
</dbReference>
<proteinExistence type="predicted"/>
<reference evidence="2 3" key="1">
    <citation type="submission" date="2016-04" db="EMBL/GenBank/DDBJ databases">
        <authorList>
            <person name="Chen L."/>
            <person name="Zhuang W."/>
            <person name="Wang G."/>
        </authorList>
    </citation>
    <scope>NUCLEOTIDE SEQUENCE [LARGE SCALE GENOMIC DNA]</scope>
    <source>
        <strain evidence="3">GR20</strain>
    </source>
</reference>
<organism evidence="2 3">
    <name type="scientific">Niastella koreensis</name>
    <dbReference type="NCBI Taxonomy" id="354356"/>
    <lineage>
        <taxon>Bacteria</taxon>
        <taxon>Pseudomonadati</taxon>
        <taxon>Bacteroidota</taxon>
        <taxon>Chitinophagia</taxon>
        <taxon>Chitinophagales</taxon>
        <taxon>Chitinophagaceae</taxon>
        <taxon>Niastella</taxon>
    </lineage>
</organism>
<dbReference type="Gene3D" id="3.40.1580.10">
    <property type="entry name" value="SMI1/KNR4-like"/>
    <property type="match status" value="1"/>
</dbReference>
<gene>
    <name evidence="2" type="ORF">A4D02_01275</name>
</gene>
<dbReference type="Pfam" id="PF09346">
    <property type="entry name" value="SMI1_KNR4"/>
    <property type="match status" value="1"/>
</dbReference>
<evidence type="ECO:0000313" key="2">
    <source>
        <dbReference type="EMBL" id="OQP54981.1"/>
    </source>
</evidence>
<dbReference type="SUPFAM" id="SSF160631">
    <property type="entry name" value="SMI1/KNR4-like"/>
    <property type="match status" value="1"/>
</dbReference>
<feature type="domain" description="Knr4/Smi1-like" evidence="1">
    <location>
        <begin position="59"/>
        <end position="182"/>
    </location>
</feature>
<evidence type="ECO:0000313" key="3">
    <source>
        <dbReference type="Proteomes" id="UP000192277"/>
    </source>
</evidence>
<dbReference type="EMBL" id="LWBO01000001">
    <property type="protein sequence ID" value="OQP54981.1"/>
    <property type="molecule type" value="Genomic_DNA"/>
</dbReference>
<protein>
    <recommendedName>
        <fullName evidence="1">Knr4/Smi1-like domain-containing protein</fullName>
    </recommendedName>
</protein>
<name>A0ABX3P5J5_9BACT</name>
<sequence>MSTTSQDFSLIKSFVDKYFDFMDGLGENVDSTEYIPAIMIDPNRKGDEYSSYWLAIASTVTDAEIGELEALLQHPLPDSFKFLLKYRHFIDLYPGEEGFKFFGNMPQRLVQTYKKNIDIRYKKALERNYLPFAHFMDIGVLCFDANAKVANNDYPIVLLKNRKEGYNEQEFYANNFLEMFKAFDAELDDLIKANLNDN</sequence>
<comment type="caution">
    <text evidence="2">The sequence shown here is derived from an EMBL/GenBank/DDBJ whole genome shotgun (WGS) entry which is preliminary data.</text>
</comment>
<accession>A0ABX3P5J5</accession>
<evidence type="ECO:0000259" key="1">
    <source>
        <dbReference type="SMART" id="SM00860"/>
    </source>
</evidence>
<dbReference type="InterPro" id="IPR018958">
    <property type="entry name" value="Knr4/Smi1-like_dom"/>
</dbReference>
<dbReference type="RefSeq" id="WP_014222536.1">
    <property type="nucleotide sequence ID" value="NZ_LWBO01000001.1"/>
</dbReference>
<dbReference type="InterPro" id="IPR037883">
    <property type="entry name" value="Knr4/Smi1-like_sf"/>
</dbReference>
<dbReference type="Proteomes" id="UP000192277">
    <property type="component" value="Unassembled WGS sequence"/>
</dbReference>
<keyword evidence="3" id="KW-1185">Reference proteome</keyword>